<dbReference type="InterPro" id="IPR005829">
    <property type="entry name" value="Sugar_transporter_CS"/>
</dbReference>
<proteinExistence type="predicted"/>
<evidence type="ECO:0000256" key="4">
    <source>
        <dbReference type="ARBA" id="ARBA00023136"/>
    </source>
</evidence>
<evidence type="ECO:0000256" key="5">
    <source>
        <dbReference type="SAM" id="Phobius"/>
    </source>
</evidence>
<dbReference type="Gene3D" id="1.20.1250.20">
    <property type="entry name" value="MFS general substrate transporter like domains"/>
    <property type="match status" value="2"/>
</dbReference>
<sequence length="449" mass="49667">MNRSSELRRVHYLIFMSFALGFLIWGFVSTSGIMTIDYFKDYIPKWLLPVSVVLGYIFVMLGDTVMGFLTDRVGRKRIFIYTMSLYTIGLLGMAASLYVKQVINPLIAFIILMVSYALAEFGVGGEEPPALAAISELMPSGSRGMMLVLTPNFDNIGAALAAAVLYAALVYTGSASVSSIYAMIGSALVVVFLTILVRLRIPESVRWLESRGRVNEAVEIAKREGLEYALSSGNSVVQFKAPPAWYRALFLSIIGFTQITTYGLMAYTIIYLPSLPFSNNYNLQALVILLANLGASIAGLVGLIMDKVGRRPFTLFAYLGGLVTMVPIFLIYAASNTPLKASLPVFYTLLFLNMVFSEFEWAVRTVLEPELFPTRVRGTWIGVIRLIAWGIYVVLTYYLLNILSTYQYLLTNLILYAIGAAAAVTWFIYGIETKGIPISTLDNIMSKQS</sequence>
<dbReference type="KEGG" id="cma:Cmaq_1199"/>
<dbReference type="InterPro" id="IPR020846">
    <property type="entry name" value="MFS_dom"/>
</dbReference>
<dbReference type="HOGENOM" id="CLU_055959_0_0_2"/>
<dbReference type="PANTHER" id="PTHR23508">
    <property type="entry name" value="CARBOXYLIC ACID TRANSPORTER PROTEIN HOMOLOG"/>
    <property type="match status" value="1"/>
</dbReference>
<feature type="transmembrane region" description="Helical" evidence="5">
    <location>
        <begin position="105"/>
        <end position="123"/>
    </location>
</feature>
<keyword evidence="3 5" id="KW-1133">Transmembrane helix</keyword>
<feature type="transmembrane region" description="Helical" evidence="5">
    <location>
        <begin position="406"/>
        <end position="429"/>
    </location>
</feature>
<dbReference type="EMBL" id="CP000852">
    <property type="protein sequence ID" value="ABW02026.1"/>
    <property type="molecule type" value="Genomic_DNA"/>
</dbReference>
<dbReference type="PANTHER" id="PTHR23508:SF10">
    <property type="entry name" value="CARBOXYLIC ACID TRANSPORTER PROTEIN HOMOLOG"/>
    <property type="match status" value="1"/>
</dbReference>
<feature type="transmembrane region" description="Helical" evidence="5">
    <location>
        <begin position="46"/>
        <end position="66"/>
    </location>
</feature>
<evidence type="ECO:0000256" key="1">
    <source>
        <dbReference type="ARBA" id="ARBA00004141"/>
    </source>
</evidence>
<evidence type="ECO:0000313" key="7">
    <source>
        <dbReference type="EMBL" id="ABW02026.1"/>
    </source>
</evidence>
<dbReference type="OrthoDB" id="117970at2157"/>
<dbReference type="PROSITE" id="PS50850">
    <property type="entry name" value="MFS"/>
    <property type="match status" value="1"/>
</dbReference>
<feature type="transmembrane region" description="Helical" evidence="5">
    <location>
        <begin position="379"/>
        <end position="400"/>
    </location>
</feature>
<dbReference type="InterPro" id="IPR036259">
    <property type="entry name" value="MFS_trans_sf"/>
</dbReference>
<protein>
    <submittedName>
        <fullName evidence="7">Major facilitator superfamily MFS_1</fullName>
    </submittedName>
</protein>
<accession>A8ME20</accession>
<dbReference type="GeneID" id="5708983"/>
<gene>
    <name evidence="7" type="ordered locus">Cmaq_1199</name>
</gene>
<dbReference type="eggNOG" id="arCOG02792">
    <property type="taxonomic scope" value="Archaea"/>
</dbReference>
<evidence type="ECO:0000259" key="6">
    <source>
        <dbReference type="PROSITE" id="PS50850"/>
    </source>
</evidence>
<dbReference type="STRING" id="397948.Cmaq_1199"/>
<keyword evidence="2 5" id="KW-0812">Transmembrane</keyword>
<feature type="transmembrane region" description="Helical" evidence="5">
    <location>
        <begin position="78"/>
        <end position="99"/>
    </location>
</feature>
<feature type="transmembrane region" description="Helical" evidence="5">
    <location>
        <begin position="315"/>
        <end position="334"/>
    </location>
</feature>
<dbReference type="PROSITE" id="PS00216">
    <property type="entry name" value="SUGAR_TRANSPORT_1"/>
    <property type="match status" value="1"/>
</dbReference>
<feature type="domain" description="Major facilitator superfamily (MFS) profile" evidence="6">
    <location>
        <begin position="1"/>
        <end position="434"/>
    </location>
</feature>
<dbReference type="InterPro" id="IPR005828">
    <property type="entry name" value="MFS_sugar_transport-like"/>
</dbReference>
<evidence type="ECO:0000256" key="3">
    <source>
        <dbReference type="ARBA" id="ARBA00022989"/>
    </source>
</evidence>
<evidence type="ECO:0000256" key="2">
    <source>
        <dbReference type="ARBA" id="ARBA00022692"/>
    </source>
</evidence>
<keyword evidence="4 5" id="KW-0472">Membrane</keyword>
<dbReference type="GO" id="GO:0005886">
    <property type="term" value="C:plasma membrane"/>
    <property type="evidence" value="ECO:0007669"/>
    <property type="project" value="TreeGrafter"/>
</dbReference>
<evidence type="ECO:0000313" key="8">
    <source>
        <dbReference type="Proteomes" id="UP000001137"/>
    </source>
</evidence>
<dbReference type="RefSeq" id="WP_012186245.1">
    <property type="nucleotide sequence ID" value="NC_009954.1"/>
</dbReference>
<dbReference type="SUPFAM" id="SSF103473">
    <property type="entry name" value="MFS general substrate transporter"/>
    <property type="match status" value="1"/>
</dbReference>
<dbReference type="Pfam" id="PF00083">
    <property type="entry name" value="Sugar_tr"/>
    <property type="match status" value="1"/>
</dbReference>
<dbReference type="Proteomes" id="UP000001137">
    <property type="component" value="Chromosome"/>
</dbReference>
<name>A8ME20_CALMQ</name>
<reference evidence="7 8" key="1">
    <citation type="submission" date="2007-10" db="EMBL/GenBank/DDBJ databases">
        <title>Complete sequence of Caldivirga maquilingensis IC-167.</title>
        <authorList>
            <consortium name="US DOE Joint Genome Institute"/>
            <person name="Copeland A."/>
            <person name="Lucas S."/>
            <person name="Lapidus A."/>
            <person name="Barry K."/>
            <person name="Glavina del Rio T."/>
            <person name="Dalin E."/>
            <person name="Tice H."/>
            <person name="Pitluck S."/>
            <person name="Saunders E."/>
            <person name="Brettin T."/>
            <person name="Bruce D."/>
            <person name="Detter J.C."/>
            <person name="Han C."/>
            <person name="Schmutz J."/>
            <person name="Larimer F."/>
            <person name="Land M."/>
            <person name="Hauser L."/>
            <person name="Kyrpides N."/>
            <person name="Ivanova N."/>
            <person name="Biddle J.F."/>
            <person name="Zhang Z."/>
            <person name="Fitz-Gibbon S.T."/>
            <person name="Lowe T.M."/>
            <person name="Saltikov C."/>
            <person name="House C.H."/>
            <person name="Richardson P."/>
        </authorList>
    </citation>
    <scope>NUCLEOTIDE SEQUENCE [LARGE SCALE GENOMIC DNA]</scope>
    <source>
        <strain evidence="8">ATCC 700844 / DSM 13496 / JCM 10307 / IC-167</strain>
    </source>
</reference>
<dbReference type="GO" id="GO:0046943">
    <property type="term" value="F:carboxylic acid transmembrane transporter activity"/>
    <property type="evidence" value="ECO:0007669"/>
    <property type="project" value="TreeGrafter"/>
</dbReference>
<dbReference type="AlphaFoldDB" id="A8ME20"/>
<feature type="transmembrane region" description="Helical" evidence="5">
    <location>
        <begin position="144"/>
        <end position="168"/>
    </location>
</feature>
<feature type="transmembrane region" description="Helical" evidence="5">
    <location>
        <begin position="248"/>
        <end position="271"/>
    </location>
</feature>
<feature type="transmembrane region" description="Helical" evidence="5">
    <location>
        <begin position="12"/>
        <end position="34"/>
    </location>
</feature>
<comment type="subcellular location">
    <subcellularLocation>
        <location evidence="1">Membrane</location>
        <topology evidence="1">Multi-pass membrane protein</topology>
    </subcellularLocation>
</comment>
<feature type="transmembrane region" description="Helical" evidence="5">
    <location>
        <begin position="283"/>
        <end position="303"/>
    </location>
</feature>
<feature type="transmembrane region" description="Helical" evidence="5">
    <location>
        <begin position="180"/>
        <end position="201"/>
    </location>
</feature>
<organism evidence="7 8">
    <name type="scientific">Caldivirga maquilingensis (strain ATCC 700844 / DSM 13496 / JCM 10307 / IC-167)</name>
    <dbReference type="NCBI Taxonomy" id="397948"/>
    <lineage>
        <taxon>Archaea</taxon>
        <taxon>Thermoproteota</taxon>
        <taxon>Thermoprotei</taxon>
        <taxon>Thermoproteales</taxon>
        <taxon>Thermoproteaceae</taxon>
        <taxon>Caldivirga</taxon>
    </lineage>
</organism>
<keyword evidence="8" id="KW-1185">Reference proteome</keyword>